<evidence type="ECO:0000259" key="1">
    <source>
        <dbReference type="Pfam" id="PF01935"/>
    </source>
</evidence>
<proteinExistence type="predicted"/>
<protein>
    <recommendedName>
        <fullName evidence="1">Helicase HerA central domain-containing protein</fullName>
    </recommendedName>
</protein>
<dbReference type="InterPro" id="IPR002789">
    <property type="entry name" value="HerA_central"/>
</dbReference>
<accession>A0A0F9J707</accession>
<dbReference type="Pfam" id="PF01935">
    <property type="entry name" value="DUF87"/>
    <property type="match status" value="1"/>
</dbReference>
<gene>
    <name evidence="2" type="ORF">LCGC14_1792110</name>
</gene>
<reference evidence="2" key="1">
    <citation type="journal article" date="2015" name="Nature">
        <title>Complex archaea that bridge the gap between prokaryotes and eukaryotes.</title>
        <authorList>
            <person name="Spang A."/>
            <person name="Saw J.H."/>
            <person name="Jorgensen S.L."/>
            <person name="Zaremba-Niedzwiedzka K."/>
            <person name="Martijn J."/>
            <person name="Lind A.E."/>
            <person name="van Eijk R."/>
            <person name="Schleper C."/>
            <person name="Guy L."/>
            <person name="Ettema T.J."/>
        </authorList>
    </citation>
    <scope>NUCLEOTIDE SEQUENCE</scope>
</reference>
<evidence type="ECO:0000313" key="2">
    <source>
        <dbReference type="EMBL" id="KKM01671.1"/>
    </source>
</evidence>
<dbReference type="InterPro" id="IPR008571">
    <property type="entry name" value="HerA-like"/>
</dbReference>
<dbReference type="AlphaFoldDB" id="A0A0F9J707"/>
<feature type="non-terminal residue" evidence="2">
    <location>
        <position position="466"/>
    </location>
</feature>
<dbReference type="PANTHER" id="PTHR42957">
    <property type="entry name" value="HELICASE MJ1565-RELATED"/>
    <property type="match status" value="1"/>
</dbReference>
<organism evidence="2">
    <name type="scientific">marine sediment metagenome</name>
    <dbReference type="NCBI Taxonomy" id="412755"/>
    <lineage>
        <taxon>unclassified sequences</taxon>
        <taxon>metagenomes</taxon>
        <taxon>ecological metagenomes</taxon>
    </lineage>
</organism>
<dbReference type="PANTHER" id="PTHR42957:SF1">
    <property type="entry name" value="HELICASE MJ1565-RELATED"/>
    <property type="match status" value="1"/>
</dbReference>
<sequence>MKDNENEKDFVGYIIGEASTSEFEFVTNQEMSPMKWEYLLVKSSEKLRGKLIDVEILAQISEIYGFSKNVTIDTLPSIVKKQIEQNIVNVKVYGKGKVLGYIDEGSMKKIIRIPRKNRLPGEEVFIAPEELLKKFFSKREEQGLLIGSLITNLNVNVYLDPNGLNRHLAIIAQTGAGKSYTTGVIIEELYKLGGSILIIDPHSDYVFLSQKAKDLSPVDRSNHITVFRNPSSTGRYGSDSIPRLRDYEINFGSLDIESLASICGIPSNATRIMDAIRRGLNAIDEENFPPQRLIHELNRMMDEASNASEKGILQSTLIRVQRLLRYRVFGNNDVPINELLRPWSISVVDLSGLNDKSMNYVTSHILNEVYNYILNVANFPIFIIIEEAHKFIPAPPNNTFCSQIINTIAAEGRKFGLFLVLITQRPSKIHPDSLSQCNSQIIMKITNPKDQRAILESSERATEDLL</sequence>
<name>A0A0F9J707_9ZZZZ</name>
<dbReference type="Gene3D" id="3.40.50.300">
    <property type="entry name" value="P-loop containing nucleotide triphosphate hydrolases"/>
    <property type="match status" value="2"/>
</dbReference>
<comment type="caution">
    <text evidence="2">The sequence shown here is derived from an EMBL/GenBank/DDBJ whole genome shotgun (WGS) entry which is preliminary data.</text>
</comment>
<dbReference type="EMBL" id="LAZR01017132">
    <property type="protein sequence ID" value="KKM01671.1"/>
    <property type="molecule type" value="Genomic_DNA"/>
</dbReference>
<feature type="domain" description="Helicase HerA central" evidence="1">
    <location>
        <begin position="146"/>
        <end position="369"/>
    </location>
</feature>
<dbReference type="InterPro" id="IPR027417">
    <property type="entry name" value="P-loop_NTPase"/>
</dbReference>
<dbReference type="SUPFAM" id="SSF52540">
    <property type="entry name" value="P-loop containing nucleoside triphosphate hydrolases"/>
    <property type="match status" value="1"/>
</dbReference>